<organism evidence="1 2">
    <name type="scientific">Desulforudis audaxviator (strain MP104C)</name>
    <dbReference type="NCBI Taxonomy" id="477974"/>
    <lineage>
        <taxon>Bacteria</taxon>
        <taxon>Bacillati</taxon>
        <taxon>Bacillota</taxon>
        <taxon>Clostridia</taxon>
        <taxon>Thermoanaerobacterales</taxon>
        <taxon>Candidatus Desulforudaceae</taxon>
        <taxon>Candidatus Desulforudis</taxon>
    </lineage>
</organism>
<dbReference type="EMBL" id="CP000860">
    <property type="protein sequence ID" value="ACA60412.1"/>
    <property type="molecule type" value="Genomic_DNA"/>
</dbReference>
<dbReference type="Proteomes" id="UP000008544">
    <property type="component" value="Chromosome"/>
</dbReference>
<dbReference type="HOGENOM" id="CLU_158484_7_1_9"/>
<accession>B1I5Z9</accession>
<proteinExistence type="predicted"/>
<name>B1I5Z9_DESAP</name>
<reference evidence="2" key="1">
    <citation type="submission" date="2007-10" db="EMBL/GenBank/DDBJ databases">
        <title>Complete sequence of chromosome of Desulforudis audaxviator MP104C.</title>
        <authorList>
            <person name="Copeland A."/>
            <person name="Lucas S."/>
            <person name="Lapidus A."/>
            <person name="Barry K."/>
            <person name="Glavina del Rio T."/>
            <person name="Dalin E."/>
            <person name="Tice H."/>
            <person name="Bruce D."/>
            <person name="Pitluck S."/>
            <person name="Lowry S.R."/>
            <person name="Larimer F."/>
            <person name="Land M.L."/>
            <person name="Hauser L."/>
            <person name="Kyrpides N."/>
            <person name="Ivanova N.N."/>
            <person name="Richardson P."/>
        </authorList>
    </citation>
    <scope>NUCLEOTIDE SEQUENCE [LARGE SCALE GENOMIC DNA]</scope>
    <source>
        <strain evidence="2">MP104C</strain>
    </source>
</reference>
<dbReference type="RefSeq" id="WP_012302988.1">
    <property type="nucleotide sequence ID" value="NC_010424.1"/>
</dbReference>
<gene>
    <name evidence="1" type="ordered locus">Daud_1919</name>
</gene>
<dbReference type="eggNOG" id="COG2002">
    <property type="taxonomic scope" value="Bacteria"/>
</dbReference>
<keyword evidence="2" id="KW-1185">Reference proteome</keyword>
<dbReference type="STRING" id="477974.Daud_1919"/>
<dbReference type="OrthoDB" id="199763at2"/>
<evidence type="ECO:0000313" key="1">
    <source>
        <dbReference type="EMBL" id="ACA60412.1"/>
    </source>
</evidence>
<evidence type="ECO:0000313" key="2">
    <source>
        <dbReference type="Proteomes" id="UP000008544"/>
    </source>
</evidence>
<evidence type="ECO:0008006" key="3">
    <source>
        <dbReference type="Google" id="ProtNLM"/>
    </source>
</evidence>
<dbReference type="KEGG" id="dau:Daud_1919"/>
<reference evidence="1 2" key="2">
    <citation type="journal article" date="2008" name="Science">
        <title>Environmental genomics reveals a single-species ecosystem deep within Earth.</title>
        <authorList>
            <person name="Chivian D."/>
            <person name="Brodie E.L."/>
            <person name="Alm E.J."/>
            <person name="Culley D.E."/>
            <person name="Dehal P.S."/>
            <person name="Desantis T.Z."/>
            <person name="Gihring T.M."/>
            <person name="Lapidus A."/>
            <person name="Lin L.H."/>
            <person name="Lowry S.R."/>
            <person name="Moser D.P."/>
            <person name="Richardson P.M."/>
            <person name="Southam G."/>
            <person name="Wanger G."/>
            <person name="Pratt L.M."/>
            <person name="Andersen G.L."/>
            <person name="Hazen T.C."/>
            <person name="Brockman F.J."/>
            <person name="Arkin A.P."/>
            <person name="Onstott T.C."/>
        </authorList>
    </citation>
    <scope>NUCLEOTIDE SEQUENCE [LARGE SCALE GENOMIC DNA]</scope>
    <source>
        <strain evidence="1 2">MP104C</strain>
    </source>
</reference>
<sequence length="93" mass="10394">MGEVVGNVFVQKRGVVSLGLVKGRIPLEDGDVLQVMIEDGKIVLVPMKLIPAEQAWFWTTEWQEAERQAQADIKTGRTKAFPNVDELLEDLDS</sequence>
<dbReference type="AlphaFoldDB" id="B1I5Z9"/>
<protein>
    <recommendedName>
        <fullName evidence="3">Transcriptional regulator/antitoxin, MazE</fullName>
    </recommendedName>
</protein>